<dbReference type="InterPro" id="IPR012133">
    <property type="entry name" value="Alpha-hydoxy_acid_DH_FMN"/>
</dbReference>
<feature type="binding site" evidence="7">
    <location>
        <position position="116"/>
    </location>
    <ligand>
        <name>FMN</name>
        <dbReference type="ChEBI" id="CHEBI:58210"/>
    </ligand>
</feature>
<feature type="binding site" evidence="7">
    <location>
        <position position="262"/>
    </location>
    <ligand>
        <name>FMN</name>
        <dbReference type="ChEBI" id="CHEBI:58210"/>
    </ligand>
</feature>
<accession>A0A1H2N843</accession>
<dbReference type="AlphaFoldDB" id="A0A1H2N843"/>
<evidence type="ECO:0000256" key="5">
    <source>
        <dbReference type="ARBA" id="ARBA00024042"/>
    </source>
</evidence>
<dbReference type="RefSeq" id="WP_197676083.1">
    <property type="nucleotide sequence ID" value="NZ_LT629797.1"/>
</dbReference>
<evidence type="ECO:0000313" key="10">
    <source>
        <dbReference type="Proteomes" id="UP000198675"/>
    </source>
</evidence>
<dbReference type="CDD" id="cd02809">
    <property type="entry name" value="alpha_hydroxyacid_oxid_FMN"/>
    <property type="match status" value="1"/>
</dbReference>
<dbReference type="EMBL" id="LT629797">
    <property type="protein sequence ID" value="SDV01245.1"/>
    <property type="molecule type" value="Genomic_DNA"/>
</dbReference>
<feature type="binding site" evidence="7">
    <location>
        <position position="139"/>
    </location>
    <ligand>
        <name>glyoxylate</name>
        <dbReference type="ChEBI" id="CHEBI:36655"/>
    </ligand>
</feature>
<keyword evidence="4" id="KW-0560">Oxidoreductase</keyword>
<dbReference type="Gene3D" id="3.20.20.70">
    <property type="entry name" value="Aldolase class I"/>
    <property type="match status" value="1"/>
</dbReference>
<dbReference type="FunFam" id="3.20.20.70:FF:000029">
    <property type="entry name" value="L-lactate dehydrogenase"/>
    <property type="match status" value="1"/>
</dbReference>
<feature type="binding site" evidence="7">
    <location>
        <position position="165"/>
    </location>
    <ligand>
        <name>FMN</name>
        <dbReference type="ChEBI" id="CHEBI:58210"/>
    </ligand>
</feature>
<evidence type="ECO:0000256" key="4">
    <source>
        <dbReference type="ARBA" id="ARBA00023002"/>
    </source>
</evidence>
<evidence type="ECO:0000313" key="9">
    <source>
        <dbReference type="EMBL" id="SDV01245.1"/>
    </source>
</evidence>
<dbReference type="InterPro" id="IPR037396">
    <property type="entry name" value="FMN_HAD"/>
</dbReference>
<feature type="binding site" evidence="7">
    <location>
        <begin position="295"/>
        <end position="299"/>
    </location>
    <ligand>
        <name>FMN</name>
        <dbReference type="ChEBI" id="CHEBI:58210"/>
    </ligand>
</feature>
<dbReference type="GO" id="GO:0010181">
    <property type="term" value="F:FMN binding"/>
    <property type="evidence" value="ECO:0007669"/>
    <property type="project" value="InterPro"/>
</dbReference>
<feature type="binding site" evidence="7">
    <location>
        <position position="137"/>
    </location>
    <ligand>
        <name>FMN</name>
        <dbReference type="ChEBI" id="CHEBI:58210"/>
    </ligand>
</feature>
<dbReference type="PANTHER" id="PTHR10578">
    <property type="entry name" value="S -2-HYDROXY-ACID OXIDASE-RELATED"/>
    <property type="match status" value="1"/>
</dbReference>
<keyword evidence="10" id="KW-1185">Reference proteome</keyword>
<name>A0A1H2N843_9PSED</name>
<evidence type="ECO:0000256" key="6">
    <source>
        <dbReference type="PIRSR" id="PIRSR000138-1"/>
    </source>
</evidence>
<dbReference type="PIRSF" id="PIRSF000138">
    <property type="entry name" value="Al-hdrx_acd_dh"/>
    <property type="match status" value="1"/>
</dbReference>
<feature type="binding site" evidence="7">
    <location>
        <begin position="87"/>
        <end position="89"/>
    </location>
    <ligand>
        <name>FMN</name>
        <dbReference type="ChEBI" id="CHEBI:58210"/>
    </ligand>
</feature>
<feature type="binding site" evidence="7">
    <location>
        <position position="174"/>
    </location>
    <ligand>
        <name>glyoxylate</name>
        <dbReference type="ChEBI" id="CHEBI:36655"/>
    </ligand>
</feature>
<gene>
    <name evidence="9" type="ORF">SAMN05216363_4813</name>
</gene>
<feature type="binding site" evidence="7">
    <location>
        <position position="264"/>
    </location>
    <ligand>
        <name>glyoxylate</name>
        <dbReference type="ChEBI" id="CHEBI:36655"/>
    </ligand>
</feature>
<dbReference type="PROSITE" id="PS51349">
    <property type="entry name" value="FMN_HYDROXY_ACID_DH_2"/>
    <property type="match status" value="1"/>
</dbReference>
<dbReference type="GO" id="GO:0016614">
    <property type="term" value="F:oxidoreductase activity, acting on CH-OH group of donors"/>
    <property type="evidence" value="ECO:0007669"/>
    <property type="project" value="UniProtKB-ARBA"/>
</dbReference>
<feature type="binding site" evidence="7">
    <location>
        <begin position="318"/>
        <end position="319"/>
    </location>
    <ligand>
        <name>FMN</name>
        <dbReference type="ChEBI" id="CHEBI:58210"/>
    </ligand>
</feature>
<evidence type="ECO:0000256" key="7">
    <source>
        <dbReference type="PIRSR" id="PIRSR000138-2"/>
    </source>
</evidence>
<feature type="domain" description="FMN hydroxy acid dehydrogenase" evidence="8">
    <location>
        <begin position="8"/>
        <end position="369"/>
    </location>
</feature>
<feature type="binding site" evidence="7">
    <location>
        <position position="34"/>
    </location>
    <ligand>
        <name>glyoxylate</name>
        <dbReference type="ChEBI" id="CHEBI:36655"/>
    </ligand>
</feature>
<keyword evidence="3 7" id="KW-0288">FMN</keyword>
<feature type="active site" description="Proton acceptor" evidence="6">
    <location>
        <position position="264"/>
    </location>
</feature>
<comment type="cofactor">
    <cofactor evidence="1">
        <name>FMN</name>
        <dbReference type="ChEBI" id="CHEBI:58210"/>
    </cofactor>
</comment>
<feature type="binding site" evidence="7">
    <location>
        <position position="240"/>
    </location>
    <ligand>
        <name>FMN</name>
        <dbReference type="ChEBI" id="CHEBI:58210"/>
    </ligand>
</feature>
<dbReference type="Proteomes" id="UP000198675">
    <property type="component" value="Chromosome I"/>
</dbReference>
<proteinExistence type="inferred from homology"/>
<comment type="similarity">
    <text evidence="5">Belongs to the FMN-dependent alpha-hydroxy acid dehydrogenase family.</text>
</comment>
<dbReference type="Pfam" id="PF01070">
    <property type="entry name" value="FMN_dh"/>
    <property type="match status" value="1"/>
</dbReference>
<evidence type="ECO:0000256" key="1">
    <source>
        <dbReference type="ARBA" id="ARBA00001917"/>
    </source>
</evidence>
<evidence type="ECO:0000256" key="3">
    <source>
        <dbReference type="ARBA" id="ARBA00022643"/>
    </source>
</evidence>
<reference evidence="10" key="1">
    <citation type="submission" date="2016-10" db="EMBL/GenBank/DDBJ databases">
        <authorList>
            <person name="Varghese N."/>
            <person name="Submissions S."/>
        </authorList>
    </citation>
    <scope>NUCLEOTIDE SEQUENCE [LARGE SCALE GENOMIC DNA]</scope>
    <source>
        <strain evidence="10">KCTC 32246</strain>
    </source>
</reference>
<sequence>MPLPKLQQIPPAIAAVADYEPYARERMSEQAWAYLAGGAADELTLADNRAAFERLRLRSRVLQDLSGGNTRLSLFGQAFAHPILLAPVAYQQLAHPEGELASVLAASALGAGMVVSTQASVELEAIAAQAQAPLWFQLYIQPDREFTAALIRRAESAGYQALVLTVDAPVNGVRNREQRAGFALPAGVEAVNLRGMRPLQAQAEPHSSSLLLGGPLLAAAPTWADLTWLREQTRLPILLKGIMSGADAEQALAAGMDGLIVSNHGGRTLDGLPATIDVLPEVAAAVQGRVPLLLDGGIRRGSDILKALALGADAVLVGRPYVFALATAGAVGVAHVLQLLRAELEVAMALTGCADLASIGPDVIWRPATR</sequence>
<dbReference type="InterPro" id="IPR013785">
    <property type="entry name" value="Aldolase_TIM"/>
</dbReference>
<evidence type="ECO:0000259" key="8">
    <source>
        <dbReference type="PROSITE" id="PS51349"/>
    </source>
</evidence>
<protein>
    <submittedName>
        <fullName evidence="9">4-hydroxymandelate oxidase</fullName>
    </submittedName>
</protein>
<organism evidence="9 10">
    <name type="scientific">Pseudomonas sihuiensis</name>
    <dbReference type="NCBI Taxonomy" id="1274359"/>
    <lineage>
        <taxon>Bacteria</taxon>
        <taxon>Pseudomonadati</taxon>
        <taxon>Pseudomonadota</taxon>
        <taxon>Gammaproteobacteria</taxon>
        <taxon>Pseudomonadales</taxon>
        <taxon>Pseudomonadaceae</taxon>
        <taxon>Pseudomonas</taxon>
    </lineage>
</organism>
<dbReference type="SUPFAM" id="SSF51395">
    <property type="entry name" value="FMN-linked oxidoreductases"/>
    <property type="match status" value="1"/>
</dbReference>
<evidence type="ECO:0000256" key="2">
    <source>
        <dbReference type="ARBA" id="ARBA00022630"/>
    </source>
</evidence>
<feature type="binding site" evidence="7">
    <location>
        <position position="267"/>
    </location>
    <ligand>
        <name>glyoxylate</name>
        <dbReference type="ChEBI" id="CHEBI:36655"/>
    </ligand>
</feature>
<dbReference type="PANTHER" id="PTHR10578:SF107">
    <property type="entry name" value="2-HYDROXYACID OXIDASE 1"/>
    <property type="match status" value="1"/>
</dbReference>
<dbReference type="InterPro" id="IPR000262">
    <property type="entry name" value="FMN-dep_DH"/>
</dbReference>
<keyword evidence="2 7" id="KW-0285">Flavoprotein</keyword>